<keyword evidence="1" id="KW-0812">Transmembrane</keyword>
<keyword evidence="1" id="KW-1133">Transmembrane helix</keyword>
<reference evidence="2" key="2">
    <citation type="journal article" date="2015" name="Data Brief">
        <title>Shoot transcriptome of the giant reed, Arundo donax.</title>
        <authorList>
            <person name="Barrero R.A."/>
            <person name="Guerrero F.D."/>
            <person name="Moolhuijzen P."/>
            <person name="Goolsby J.A."/>
            <person name="Tidwell J."/>
            <person name="Bellgard S.E."/>
            <person name="Bellgard M.I."/>
        </authorList>
    </citation>
    <scope>NUCLEOTIDE SEQUENCE</scope>
    <source>
        <tissue evidence="2">Shoot tissue taken approximately 20 cm above the soil surface</tissue>
    </source>
</reference>
<sequence length="65" mass="7258">MGLHSGVDTSTVTMDGVSCKTKTRFPLVILWSCLYSLGGIYFFSYILCKASFRLCLAELQLRDPC</sequence>
<reference evidence="2" key="1">
    <citation type="submission" date="2014-09" db="EMBL/GenBank/DDBJ databases">
        <authorList>
            <person name="Magalhaes I.L.F."/>
            <person name="Oliveira U."/>
            <person name="Santos F.R."/>
            <person name="Vidigal T.H.D.A."/>
            <person name="Brescovit A.D."/>
            <person name="Santos A.J."/>
        </authorList>
    </citation>
    <scope>NUCLEOTIDE SEQUENCE</scope>
    <source>
        <tissue evidence="2">Shoot tissue taken approximately 20 cm above the soil surface</tissue>
    </source>
</reference>
<dbReference type="AlphaFoldDB" id="A0A0A9GV93"/>
<evidence type="ECO:0000256" key="1">
    <source>
        <dbReference type="SAM" id="Phobius"/>
    </source>
</evidence>
<name>A0A0A9GV93_ARUDO</name>
<dbReference type="EMBL" id="GBRH01173403">
    <property type="protein sequence ID" value="JAE24493.1"/>
    <property type="molecule type" value="Transcribed_RNA"/>
</dbReference>
<keyword evidence="1" id="KW-0472">Membrane</keyword>
<protein>
    <submittedName>
        <fullName evidence="2">Uncharacterized protein</fullName>
    </submittedName>
</protein>
<feature type="transmembrane region" description="Helical" evidence="1">
    <location>
        <begin position="28"/>
        <end position="48"/>
    </location>
</feature>
<organism evidence="2">
    <name type="scientific">Arundo donax</name>
    <name type="common">Giant reed</name>
    <name type="synonym">Donax arundinaceus</name>
    <dbReference type="NCBI Taxonomy" id="35708"/>
    <lineage>
        <taxon>Eukaryota</taxon>
        <taxon>Viridiplantae</taxon>
        <taxon>Streptophyta</taxon>
        <taxon>Embryophyta</taxon>
        <taxon>Tracheophyta</taxon>
        <taxon>Spermatophyta</taxon>
        <taxon>Magnoliopsida</taxon>
        <taxon>Liliopsida</taxon>
        <taxon>Poales</taxon>
        <taxon>Poaceae</taxon>
        <taxon>PACMAD clade</taxon>
        <taxon>Arundinoideae</taxon>
        <taxon>Arundineae</taxon>
        <taxon>Arundo</taxon>
    </lineage>
</organism>
<accession>A0A0A9GV93</accession>
<proteinExistence type="predicted"/>
<evidence type="ECO:0000313" key="2">
    <source>
        <dbReference type="EMBL" id="JAE24493.1"/>
    </source>
</evidence>